<evidence type="ECO:0000313" key="6">
    <source>
        <dbReference type="Proteomes" id="UP000011777"/>
    </source>
</evidence>
<name>M3JSK9_CANMX</name>
<keyword evidence="6" id="KW-1185">Reference proteome</keyword>
<evidence type="ECO:0000256" key="2">
    <source>
        <dbReference type="ARBA" id="ARBA00022803"/>
    </source>
</evidence>
<feature type="compositionally biased region" description="Low complexity" evidence="4">
    <location>
        <begin position="637"/>
        <end position="664"/>
    </location>
</feature>
<dbReference type="HOGENOM" id="CLU_025392_0_0_1"/>
<accession>M3JSK9</accession>
<feature type="compositionally biased region" description="Basic and acidic residues" evidence="4">
    <location>
        <begin position="524"/>
        <end position="546"/>
    </location>
</feature>
<proteinExistence type="predicted"/>
<dbReference type="PANTHER" id="PTHR45831">
    <property type="entry name" value="LD24721P"/>
    <property type="match status" value="1"/>
</dbReference>
<dbReference type="STRING" id="1245528.M3JSK9"/>
<gene>
    <name evidence="5" type="ORF">G210_4007</name>
</gene>
<feature type="repeat" description="TPR" evidence="3">
    <location>
        <begin position="232"/>
        <end position="265"/>
    </location>
</feature>
<dbReference type="AlphaFoldDB" id="M3JSK9"/>
<keyword evidence="2 3" id="KW-0802">TPR repeat</keyword>
<sequence>MSFETIKLEDPAAKYFFHLAVCGKIRDEIEKLETLGSVPGESISILLSKNNLDSMKLLLDRKSTELYDYDLPYDRDGSLKYSKIELVENALIGKQPHDYSFPMTGTTDDLIIKTNGGEEFGSYINQKQTPKALYKKLHAMLRQTIPQFTASSLTDKVTTIEPFIVHYIDEVVTDESAAGLRSSVSSIFGGSGQVTPELFNIFFISFIQVLNDHLEILFIDFSSRSETQESILNSLRERGNNLMANSSYAQAIKVYTEALEIRPIFKDVDFPQLYTNRAIAFIGLNCVPEAITDLNSALMIDRVFTPAWTQLGYCYLYMGNSLTALEAYVTALKTAVGEILPSRFPKNESLIESYKQVKKTTVLPQFIKRLSGAIALTEKRAYQQHQPEQRIKKQLSDVRRILAHLRALGPDSDRDDFTYTPVYRDSSLRDMSARANTQNPNILTPEVTQNLLARNSMESTAVITPAEPFRRRTNLRRNTENSDDEETTFEIDFSRGPVNFSELFRSRNRNNDSNTNNETTRNTELNRSRANSDTRSGAARDEDNATREQTQNNEESRGRSNDGSLGTIRDVLLNAVSQVAGGGGGAASGADNDDAAENQGFDVTRFVLDQIANIGQDNIGRFVNGTVTVNGRQINLQNNRTGNNNNNNNSNSQTRGNNGGNSNTDTDIEMGDVPDLD</sequence>
<reference evidence="5 6" key="1">
    <citation type="submission" date="2013-02" db="EMBL/GenBank/DDBJ databases">
        <title>Genome sequence of Candida maltosa Xu316, a potential industrial strain for xylitol and ethanol production.</title>
        <authorList>
            <person name="Yu J."/>
            <person name="Wang Q."/>
            <person name="Geng X."/>
            <person name="Bao W."/>
            <person name="He P."/>
            <person name="Cai J."/>
        </authorList>
    </citation>
    <scope>NUCLEOTIDE SEQUENCE [LARGE SCALE GENOMIC DNA]</scope>
    <source>
        <strain evidence="6">Xu316</strain>
    </source>
</reference>
<feature type="compositionally biased region" description="Low complexity" evidence="4">
    <location>
        <begin position="511"/>
        <end position="523"/>
    </location>
</feature>
<dbReference type="GO" id="GO:0060090">
    <property type="term" value="F:molecular adaptor activity"/>
    <property type="evidence" value="ECO:0007669"/>
    <property type="project" value="TreeGrafter"/>
</dbReference>
<organism evidence="5 6">
    <name type="scientific">Candida maltosa (strain Xu316)</name>
    <name type="common">Yeast</name>
    <dbReference type="NCBI Taxonomy" id="1245528"/>
    <lineage>
        <taxon>Eukaryota</taxon>
        <taxon>Fungi</taxon>
        <taxon>Dikarya</taxon>
        <taxon>Ascomycota</taxon>
        <taxon>Saccharomycotina</taxon>
        <taxon>Pichiomycetes</taxon>
        <taxon>Debaryomycetaceae</taxon>
        <taxon>Candida/Lodderomyces clade</taxon>
        <taxon>Candida</taxon>
    </lineage>
</organism>
<feature type="compositionally biased region" description="Acidic residues" evidence="4">
    <location>
        <begin position="666"/>
        <end position="677"/>
    </location>
</feature>
<comment type="caution">
    <text evidence="5">The sequence shown here is derived from an EMBL/GenBank/DDBJ whole genome shotgun (WGS) entry which is preliminary data.</text>
</comment>
<feature type="region of interest" description="Disordered" evidence="4">
    <location>
        <begin position="636"/>
        <end position="677"/>
    </location>
</feature>
<dbReference type="EMBL" id="AOGT01002328">
    <property type="protein sequence ID" value="EMG45790.1"/>
    <property type="molecule type" value="Genomic_DNA"/>
</dbReference>
<feature type="region of interest" description="Disordered" evidence="4">
    <location>
        <begin position="462"/>
        <end position="565"/>
    </location>
</feature>
<dbReference type="SMART" id="SM00028">
    <property type="entry name" value="TPR"/>
    <property type="match status" value="3"/>
</dbReference>
<dbReference type="InterPro" id="IPR047150">
    <property type="entry name" value="SGT"/>
</dbReference>
<dbReference type="GO" id="GO:0072380">
    <property type="term" value="C:TRC complex"/>
    <property type="evidence" value="ECO:0007669"/>
    <property type="project" value="TreeGrafter"/>
</dbReference>
<dbReference type="Proteomes" id="UP000011777">
    <property type="component" value="Unassembled WGS sequence"/>
</dbReference>
<dbReference type="SUPFAM" id="SSF48452">
    <property type="entry name" value="TPR-like"/>
    <property type="match status" value="1"/>
</dbReference>
<dbReference type="PANTHER" id="PTHR45831:SF2">
    <property type="entry name" value="LD24721P"/>
    <property type="match status" value="1"/>
</dbReference>
<dbReference type="GO" id="GO:0016020">
    <property type="term" value="C:membrane"/>
    <property type="evidence" value="ECO:0007669"/>
    <property type="project" value="TreeGrafter"/>
</dbReference>
<evidence type="ECO:0000256" key="4">
    <source>
        <dbReference type="SAM" id="MobiDB-lite"/>
    </source>
</evidence>
<dbReference type="OrthoDB" id="433738at2759"/>
<dbReference type="InterPro" id="IPR011990">
    <property type="entry name" value="TPR-like_helical_dom_sf"/>
</dbReference>
<dbReference type="InterPro" id="IPR019734">
    <property type="entry name" value="TPR_rpt"/>
</dbReference>
<evidence type="ECO:0000256" key="3">
    <source>
        <dbReference type="PROSITE-ProRule" id="PRU00339"/>
    </source>
</evidence>
<evidence type="ECO:0000313" key="5">
    <source>
        <dbReference type="EMBL" id="EMG45790.1"/>
    </source>
</evidence>
<dbReference type="PROSITE" id="PS50005">
    <property type="entry name" value="TPR"/>
    <property type="match status" value="1"/>
</dbReference>
<dbReference type="GO" id="GO:0006620">
    <property type="term" value="P:post-translational protein targeting to endoplasmic reticulum membrane"/>
    <property type="evidence" value="ECO:0007669"/>
    <property type="project" value="TreeGrafter"/>
</dbReference>
<evidence type="ECO:0000256" key="1">
    <source>
        <dbReference type="ARBA" id="ARBA00022737"/>
    </source>
</evidence>
<keyword evidence="1" id="KW-0677">Repeat</keyword>
<dbReference type="eggNOG" id="KOG0548">
    <property type="taxonomic scope" value="Eukaryota"/>
</dbReference>
<dbReference type="Gene3D" id="1.25.40.10">
    <property type="entry name" value="Tetratricopeptide repeat domain"/>
    <property type="match status" value="1"/>
</dbReference>
<protein>
    <submittedName>
        <fullName evidence="5">Uncharacterized protein</fullName>
    </submittedName>
</protein>